<evidence type="ECO:0000313" key="1">
    <source>
        <dbReference type="EMBL" id="KAI3728699.1"/>
    </source>
</evidence>
<keyword evidence="2" id="KW-1185">Reference proteome</keyword>
<proteinExistence type="predicted"/>
<comment type="caution">
    <text evidence="1">The sequence shown here is derived from an EMBL/GenBank/DDBJ whole genome shotgun (WGS) entry which is preliminary data.</text>
</comment>
<accession>A0ACB9C338</accession>
<evidence type="ECO:0000313" key="2">
    <source>
        <dbReference type="Proteomes" id="UP001055879"/>
    </source>
</evidence>
<organism evidence="1 2">
    <name type="scientific">Arctium lappa</name>
    <name type="common">Greater burdock</name>
    <name type="synonym">Lappa major</name>
    <dbReference type="NCBI Taxonomy" id="4217"/>
    <lineage>
        <taxon>Eukaryota</taxon>
        <taxon>Viridiplantae</taxon>
        <taxon>Streptophyta</taxon>
        <taxon>Embryophyta</taxon>
        <taxon>Tracheophyta</taxon>
        <taxon>Spermatophyta</taxon>
        <taxon>Magnoliopsida</taxon>
        <taxon>eudicotyledons</taxon>
        <taxon>Gunneridae</taxon>
        <taxon>Pentapetalae</taxon>
        <taxon>asterids</taxon>
        <taxon>campanulids</taxon>
        <taxon>Asterales</taxon>
        <taxon>Asteraceae</taxon>
        <taxon>Carduoideae</taxon>
        <taxon>Cardueae</taxon>
        <taxon>Arctiinae</taxon>
        <taxon>Arctium</taxon>
    </lineage>
</organism>
<dbReference type="EMBL" id="CM042051">
    <property type="protein sequence ID" value="KAI3728699.1"/>
    <property type="molecule type" value="Genomic_DNA"/>
</dbReference>
<sequence>MYSILSCVDGVFFSQSANTLLLYIFLLIEVDHVLYSPYTVVSKSIIHLCNCRVWGLSQELTSWTLVDLIQ</sequence>
<reference evidence="2" key="1">
    <citation type="journal article" date="2022" name="Mol. Ecol. Resour.">
        <title>The genomes of chicory, endive, great burdock and yacon provide insights into Asteraceae palaeo-polyploidization history and plant inulin production.</title>
        <authorList>
            <person name="Fan W."/>
            <person name="Wang S."/>
            <person name="Wang H."/>
            <person name="Wang A."/>
            <person name="Jiang F."/>
            <person name="Liu H."/>
            <person name="Zhao H."/>
            <person name="Xu D."/>
            <person name="Zhang Y."/>
        </authorList>
    </citation>
    <scope>NUCLEOTIDE SEQUENCE [LARGE SCALE GENOMIC DNA]</scope>
    <source>
        <strain evidence="2">cv. Niubang</strain>
    </source>
</reference>
<protein>
    <submittedName>
        <fullName evidence="1">Uncharacterized protein</fullName>
    </submittedName>
</protein>
<gene>
    <name evidence="1" type="ORF">L6452_17340</name>
</gene>
<name>A0ACB9C338_ARCLA</name>
<reference evidence="1 2" key="2">
    <citation type="journal article" date="2022" name="Mol. Ecol. Resour.">
        <title>The genomes of chicory, endive, great burdock and yacon provide insights into Asteraceae paleo-polyploidization history and plant inulin production.</title>
        <authorList>
            <person name="Fan W."/>
            <person name="Wang S."/>
            <person name="Wang H."/>
            <person name="Wang A."/>
            <person name="Jiang F."/>
            <person name="Liu H."/>
            <person name="Zhao H."/>
            <person name="Xu D."/>
            <person name="Zhang Y."/>
        </authorList>
    </citation>
    <scope>NUCLEOTIDE SEQUENCE [LARGE SCALE GENOMIC DNA]</scope>
    <source>
        <strain evidence="2">cv. Niubang</strain>
    </source>
</reference>
<dbReference type="Proteomes" id="UP001055879">
    <property type="component" value="Linkage Group LG05"/>
</dbReference>